<gene>
    <name evidence="2" type="ORF">KSP40_PGU001476</name>
</gene>
<organism evidence="2 3">
    <name type="scientific">Platanthera guangdongensis</name>
    <dbReference type="NCBI Taxonomy" id="2320717"/>
    <lineage>
        <taxon>Eukaryota</taxon>
        <taxon>Viridiplantae</taxon>
        <taxon>Streptophyta</taxon>
        <taxon>Embryophyta</taxon>
        <taxon>Tracheophyta</taxon>
        <taxon>Spermatophyta</taxon>
        <taxon>Magnoliopsida</taxon>
        <taxon>Liliopsida</taxon>
        <taxon>Asparagales</taxon>
        <taxon>Orchidaceae</taxon>
        <taxon>Orchidoideae</taxon>
        <taxon>Orchideae</taxon>
        <taxon>Orchidinae</taxon>
        <taxon>Platanthera</taxon>
    </lineage>
</organism>
<comment type="caution">
    <text evidence="2">The sequence shown here is derived from an EMBL/GenBank/DDBJ whole genome shotgun (WGS) entry which is preliminary data.</text>
</comment>
<evidence type="ECO:0000313" key="2">
    <source>
        <dbReference type="EMBL" id="KAK8959074.1"/>
    </source>
</evidence>
<name>A0ABR2M639_9ASPA</name>
<proteinExistence type="predicted"/>
<accession>A0ABR2M639</accession>
<evidence type="ECO:0000313" key="3">
    <source>
        <dbReference type="Proteomes" id="UP001412067"/>
    </source>
</evidence>
<dbReference type="Proteomes" id="UP001412067">
    <property type="component" value="Unassembled WGS sequence"/>
</dbReference>
<keyword evidence="1" id="KW-1133">Transmembrane helix</keyword>
<keyword evidence="3" id="KW-1185">Reference proteome</keyword>
<reference evidence="2 3" key="1">
    <citation type="journal article" date="2022" name="Nat. Plants">
        <title>Genomes of leafy and leafless Platanthera orchids illuminate the evolution of mycoheterotrophy.</title>
        <authorList>
            <person name="Li M.H."/>
            <person name="Liu K.W."/>
            <person name="Li Z."/>
            <person name="Lu H.C."/>
            <person name="Ye Q.L."/>
            <person name="Zhang D."/>
            <person name="Wang J.Y."/>
            <person name="Li Y.F."/>
            <person name="Zhong Z.M."/>
            <person name="Liu X."/>
            <person name="Yu X."/>
            <person name="Liu D.K."/>
            <person name="Tu X.D."/>
            <person name="Liu B."/>
            <person name="Hao Y."/>
            <person name="Liao X.Y."/>
            <person name="Jiang Y.T."/>
            <person name="Sun W.H."/>
            <person name="Chen J."/>
            <person name="Chen Y.Q."/>
            <person name="Ai Y."/>
            <person name="Zhai J.W."/>
            <person name="Wu S.S."/>
            <person name="Zhou Z."/>
            <person name="Hsiao Y.Y."/>
            <person name="Wu W.L."/>
            <person name="Chen Y.Y."/>
            <person name="Lin Y.F."/>
            <person name="Hsu J.L."/>
            <person name="Li C.Y."/>
            <person name="Wang Z.W."/>
            <person name="Zhao X."/>
            <person name="Zhong W.Y."/>
            <person name="Ma X.K."/>
            <person name="Ma L."/>
            <person name="Huang J."/>
            <person name="Chen G.Z."/>
            <person name="Huang M.Z."/>
            <person name="Huang L."/>
            <person name="Peng D.H."/>
            <person name="Luo Y.B."/>
            <person name="Zou S.Q."/>
            <person name="Chen S.P."/>
            <person name="Lan S."/>
            <person name="Tsai W.C."/>
            <person name="Van de Peer Y."/>
            <person name="Liu Z.J."/>
        </authorList>
    </citation>
    <scope>NUCLEOTIDE SEQUENCE [LARGE SCALE GENOMIC DNA]</scope>
    <source>
        <strain evidence="2">Lor288</strain>
    </source>
</reference>
<dbReference type="EMBL" id="JBBWWR010000012">
    <property type="protein sequence ID" value="KAK8959074.1"/>
    <property type="molecule type" value="Genomic_DNA"/>
</dbReference>
<feature type="transmembrane region" description="Helical" evidence="1">
    <location>
        <begin position="12"/>
        <end position="33"/>
    </location>
</feature>
<evidence type="ECO:0000256" key="1">
    <source>
        <dbReference type="SAM" id="Phobius"/>
    </source>
</evidence>
<sequence>MMLCISYSQSWLTAISISFRLLVSFLFCNYNFVLDEIFSFSKRNREGGYTRLL</sequence>
<keyword evidence="1" id="KW-0472">Membrane</keyword>
<protein>
    <submittedName>
        <fullName evidence="2">Uncharacterized protein</fullName>
    </submittedName>
</protein>
<keyword evidence="1" id="KW-0812">Transmembrane</keyword>